<evidence type="ECO:0000313" key="1">
    <source>
        <dbReference type="EMBL" id="OEJ73001.1"/>
    </source>
</evidence>
<comment type="caution">
    <text evidence="1">The sequence shown here is derived from an EMBL/GenBank/DDBJ whole genome shotgun (WGS) entry which is preliminary data.</text>
</comment>
<accession>A0A1E5QEG7</accession>
<proteinExistence type="predicted"/>
<reference evidence="1" key="1">
    <citation type="submission" date="2016-09" db="EMBL/GenBank/DDBJ databases">
        <title>Draft genome of thermotolerant cyanobacterium Desertifilum sp. strain IPPAS B-1220.</title>
        <authorList>
            <person name="Sinetova M.A."/>
            <person name="Bolakhan K."/>
            <person name="Zayadan B.K."/>
            <person name="Mironov K.S."/>
            <person name="Ustinova V."/>
            <person name="Kupriyanova E.V."/>
            <person name="Sidorov R.A."/>
            <person name="Skrypnik A.N."/>
            <person name="Gogoleva N.E."/>
            <person name="Gogolev Y.V."/>
            <person name="Los D.A."/>
        </authorList>
    </citation>
    <scope>NUCLEOTIDE SEQUENCE [LARGE SCALE GENOMIC DNA]</scope>
    <source>
        <strain evidence="1">IPPAS B-1220</strain>
    </source>
</reference>
<dbReference type="AlphaFoldDB" id="A0A1E5QEG7"/>
<protein>
    <submittedName>
        <fullName evidence="1">Uncharacterized protein</fullName>
    </submittedName>
</protein>
<gene>
    <name evidence="1" type="ORF">BH720_22155</name>
</gene>
<organism evidence="1">
    <name type="scientific">Desertifilum tharense IPPAS B-1220</name>
    <dbReference type="NCBI Taxonomy" id="1781255"/>
    <lineage>
        <taxon>Bacteria</taxon>
        <taxon>Bacillati</taxon>
        <taxon>Cyanobacteriota</taxon>
        <taxon>Cyanophyceae</taxon>
        <taxon>Desertifilales</taxon>
        <taxon>Desertifilaceae</taxon>
        <taxon>Desertifilum</taxon>
    </lineage>
</organism>
<sequence length="75" mass="8806">MLYNIREIVNQALHTGYLTLEAEEQLRFLLRSKYSWEDLNAFMSLQQAAMSGQVRQESREMRIMQQQAYSTSNAS</sequence>
<dbReference type="EMBL" id="MJGC01000103">
    <property type="protein sequence ID" value="OEJ73001.1"/>
    <property type="molecule type" value="Genomic_DNA"/>
</dbReference>
<dbReference type="OrthoDB" id="466921at2"/>
<name>A0A1E5QEG7_9CYAN</name>
<dbReference type="RefSeq" id="WP_069969400.1">
    <property type="nucleotide sequence ID" value="NZ_CM124774.1"/>
</dbReference>